<gene>
    <name evidence="3" type="ORF">M9189_06310</name>
</gene>
<keyword evidence="4" id="KW-1185">Reference proteome</keyword>
<dbReference type="KEGG" id="alkq:M9189_06310"/>
<organism evidence="3 4">
    <name type="scientific">Xiashengella succiniciproducens</name>
    <dbReference type="NCBI Taxonomy" id="2949635"/>
    <lineage>
        <taxon>Bacteria</taxon>
        <taxon>Pseudomonadati</taxon>
        <taxon>Bacteroidota</taxon>
        <taxon>Bacteroidia</taxon>
        <taxon>Marinilabiliales</taxon>
        <taxon>Marinilabiliaceae</taxon>
        <taxon>Xiashengella</taxon>
    </lineage>
</organism>
<dbReference type="GO" id="GO:0004803">
    <property type="term" value="F:transposase activity"/>
    <property type="evidence" value="ECO:0007669"/>
    <property type="project" value="InterPro"/>
</dbReference>
<dbReference type="InterPro" id="IPR007069">
    <property type="entry name" value="Transposase_32"/>
</dbReference>
<sequence length="394" mass="45474">MEKHCNSKHELAHIVRQFGKSLLQSGELSPKQIKVLYNILQCRTASLGGHEQVCKDCGVIHYSYNSCRDRHCPKCQGTKQALWIEKLMKSTLAVKHYHIIFTVPHELNQIYLWDRRLYCNILFRAASRTLHSFGYTHYGCETGAVAVLHTWGQNLSLHPHLHCIVPAAGYSLSGKWRHIGKYDNYLYPVHQLSAAFKGKFLDSIKRELRKLSAMDGFKVCLEKAHQKKWVVYCEPSMAGAEHVIRYLGQYTHRIAISNQRILNVDPTHVTFVAKDYRDRAQKKPVSLTGEEFLRRFSLHVMPDGYVRIRRFGIYHHSTKLHLDLQFVPDEKPDIEQMAADQNDETASERILRLNGFDLTKCPHCKEGRLIVIRTLPRIRSPAGNLPLLLFAKLQ</sequence>
<protein>
    <submittedName>
        <fullName evidence="3">Transposase</fullName>
    </submittedName>
</protein>
<evidence type="ECO:0000313" key="3">
    <source>
        <dbReference type="EMBL" id="URW80964.1"/>
    </source>
</evidence>
<reference evidence="3" key="2">
    <citation type="submission" date="2022-06" db="EMBL/GenBank/DDBJ databases">
        <title>Xiashengella guii gen. nov. sp. nov., a bacterium isolated form anaerobic digestion tank.</title>
        <authorList>
            <person name="Huang H."/>
        </authorList>
    </citation>
    <scope>NUCLEOTIDE SEQUENCE</scope>
    <source>
        <strain evidence="3">Ai-910</strain>
    </source>
</reference>
<dbReference type="RefSeq" id="WP_250725469.1">
    <property type="nucleotide sequence ID" value="NZ_CP098400.1"/>
</dbReference>
<dbReference type="GO" id="GO:0003677">
    <property type="term" value="F:DNA binding"/>
    <property type="evidence" value="ECO:0007669"/>
    <property type="project" value="InterPro"/>
</dbReference>
<evidence type="ECO:0000313" key="4">
    <source>
        <dbReference type="Proteomes" id="UP001056426"/>
    </source>
</evidence>
<name>A0A9J6ZSP5_9BACT</name>
<evidence type="ECO:0000259" key="2">
    <source>
        <dbReference type="Pfam" id="PF14319"/>
    </source>
</evidence>
<dbReference type="Pfam" id="PF14319">
    <property type="entry name" value="Zn_Tnp_IS91"/>
    <property type="match status" value="1"/>
</dbReference>
<feature type="domain" description="Transposase IS801/IS1294" evidence="1">
    <location>
        <begin position="143"/>
        <end position="317"/>
    </location>
</feature>
<dbReference type="EMBL" id="CP098400">
    <property type="protein sequence ID" value="URW80964.1"/>
    <property type="molecule type" value="Genomic_DNA"/>
</dbReference>
<dbReference type="PANTHER" id="PTHR37023:SF1">
    <property type="entry name" value="ISSOD25 TRANSPOSASE TNPA_ISSOD25"/>
    <property type="match status" value="1"/>
</dbReference>
<dbReference type="GO" id="GO:0006313">
    <property type="term" value="P:DNA transposition"/>
    <property type="evidence" value="ECO:0007669"/>
    <property type="project" value="InterPro"/>
</dbReference>
<dbReference type="PANTHER" id="PTHR37023">
    <property type="entry name" value="TRANSPOSASE"/>
    <property type="match status" value="1"/>
</dbReference>
<dbReference type="Proteomes" id="UP001056426">
    <property type="component" value="Chromosome"/>
</dbReference>
<feature type="domain" description="Transposase zinc-binding" evidence="2">
    <location>
        <begin position="14"/>
        <end position="103"/>
    </location>
</feature>
<dbReference type="Pfam" id="PF04986">
    <property type="entry name" value="Y2_Tnp"/>
    <property type="match status" value="1"/>
</dbReference>
<dbReference type="AlphaFoldDB" id="A0A9J6ZSP5"/>
<accession>A0A9J6ZSP5</accession>
<reference evidence="3" key="1">
    <citation type="submission" date="2022-05" db="EMBL/GenBank/DDBJ databases">
        <authorList>
            <person name="Sun X."/>
        </authorList>
    </citation>
    <scope>NUCLEOTIDE SEQUENCE</scope>
    <source>
        <strain evidence="3">Ai-910</strain>
    </source>
</reference>
<evidence type="ECO:0000259" key="1">
    <source>
        <dbReference type="Pfam" id="PF04986"/>
    </source>
</evidence>
<proteinExistence type="predicted"/>
<dbReference type="InterPro" id="IPR026889">
    <property type="entry name" value="Zn_Tnp"/>
</dbReference>